<keyword evidence="1" id="KW-0812">Transmembrane</keyword>
<gene>
    <name evidence="3" type="ORF">RM550_17250</name>
</gene>
<feature type="transmembrane region" description="Helical" evidence="1">
    <location>
        <begin position="155"/>
        <end position="174"/>
    </location>
</feature>
<dbReference type="Proteomes" id="UP001180551">
    <property type="component" value="Unassembled WGS sequence"/>
</dbReference>
<evidence type="ECO:0000256" key="1">
    <source>
        <dbReference type="SAM" id="Phobius"/>
    </source>
</evidence>
<comment type="caution">
    <text evidence="3">The sequence shown here is derived from an EMBL/GenBank/DDBJ whole genome shotgun (WGS) entry which is preliminary data.</text>
</comment>
<reference evidence="3" key="1">
    <citation type="submission" date="2024-05" db="EMBL/GenBank/DDBJ databases">
        <title>30 novel species of actinomycetes from the DSMZ collection.</title>
        <authorList>
            <person name="Nouioui I."/>
        </authorList>
    </citation>
    <scope>NUCLEOTIDE SEQUENCE</scope>
    <source>
        <strain evidence="3">DSM 41527</strain>
    </source>
</reference>
<dbReference type="RefSeq" id="WP_311624601.1">
    <property type="nucleotide sequence ID" value="NZ_JAVRFE010000020.1"/>
</dbReference>
<feature type="signal peptide" evidence="2">
    <location>
        <begin position="1"/>
        <end position="23"/>
    </location>
</feature>
<keyword evidence="4" id="KW-1185">Reference proteome</keyword>
<name>A0ABU2T956_9ACTN</name>
<sequence>MWLFFFLLASAVAALSCALLCRAAVATARTTRPAPGTAPGPCTAGDRAGLTLHEVAYLSGGPHRLADLVLVLMAQQRRLLLTDTGWATVVDPVGKDAFERATLTAIGPEGQCRIPQIRDTLVGDAAVREVAERLVTDGLALPAAVRPGVATAVRLVQGAALAVPLFAAAAAWMAPAGTDNGLLLGWFALPLILSLGTWAVARFELHPYSDWATDAGGRKLPRTSGSPAPLPPLTSFALRGPTALTDPTLRAALHSSGA</sequence>
<evidence type="ECO:0000256" key="2">
    <source>
        <dbReference type="SAM" id="SignalP"/>
    </source>
</evidence>
<evidence type="ECO:0000313" key="4">
    <source>
        <dbReference type="Proteomes" id="UP001180551"/>
    </source>
</evidence>
<organism evidence="3 4">
    <name type="scientific">Streptomyces mooreae</name>
    <dbReference type="NCBI Taxonomy" id="3075523"/>
    <lineage>
        <taxon>Bacteria</taxon>
        <taxon>Bacillati</taxon>
        <taxon>Actinomycetota</taxon>
        <taxon>Actinomycetes</taxon>
        <taxon>Kitasatosporales</taxon>
        <taxon>Streptomycetaceae</taxon>
        <taxon>Streptomyces</taxon>
    </lineage>
</organism>
<dbReference type="EMBL" id="JAVRFE010000020">
    <property type="protein sequence ID" value="MDT0457464.1"/>
    <property type="molecule type" value="Genomic_DNA"/>
</dbReference>
<evidence type="ECO:0000313" key="3">
    <source>
        <dbReference type="EMBL" id="MDT0457464.1"/>
    </source>
</evidence>
<dbReference type="InterPro" id="IPR026467">
    <property type="entry name" value="Ser/Gly_Cys_C_dom"/>
</dbReference>
<accession>A0ABU2T956</accession>
<protein>
    <submittedName>
        <fullName evidence="3">TIGR04222 domain-containing membrane protein</fullName>
    </submittedName>
</protein>
<feature type="chain" id="PRO_5045450371" evidence="2">
    <location>
        <begin position="24"/>
        <end position="258"/>
    </location>
</feature>
<keyword evidence="2" id="KW-0732">Signal</keyword>
<keyword evidence="1" id="KW-0472">Membrane</keyword>
<keyword evidence="1" id="KW-1133">Transmembrane helix</keyword>
<proteinExistence type="predicted"/>
<feature type="transmembrane region" description="Helical" evidence="1">
    <location>
        <begin position="181"/>
        <end position="201"/>
    </location>
</feature>
<dbReference type="NCBIfam" id="TIGR04222">
    <property type="entry name" value="near_uncomplex"/>
    <property type="match status" value="1"/>
</dbReference>